<dbReference type="Proteomes" id="UP001162131">
    <property type="component" value="Unassembled WGS sequence"/>
</dbReference>
<organism evidence="1 2">
    <name type="scientific">Blepharisma stoltei</name>
    <dbReference type="NCBI Taxonomy" id="1481888"/>
    <lineage>
        <taxon>Eukaryota</taxon>
        <taxon>Sar</taxon>
        <taxon>Alveolata</taxon>
        <taxon>Ciliophora</taxon>
        <taxon>Postciliodesmatophora</taxon>
        <taxon>Heterotrichea</taxon>
        <taxon>Heterotrichida</taxon>
        <taxon>Blepharismidae</taxon>
        <taxon>Blepharisma</taxon>
    </lineage>
</organism>
<keyword evidence="2" id="KW-1185">Reference proteome</keyword>
<gene>
    <name evidence="1" type="ORF">BSTOLATCC_MIC55921</name>
</gene>
<evidence type="ECO:0000313" key="2">
    <source>
        <dbReference type="Proteomes" id="UP001162131"/>
    </source>
</evidence>
<dbReference type="AlphaFoldDB" id="A0AAU9K3A3"/>
<sequence length="578" mass="67934">MLRTLPPSLIDFFSSNQATFIKSLNSRDQNIIANELEFILDKANFTSWFFSEPKKVFKVLMSVGYPSFAGDVGYSCLKDLVDSEFADIVLEFLCKVSAGLSESIKDRVSTILRKQLEELDWEHLDPYDILDWSTEDQSHTLLSWLITFGMRFYIEETVSLINTEKFRYFLDWLIQEKNDFLWVELYLLIMSSLAEFNFALFYRYWNLNSGNWVHLLAKKIRSRQALVCLMEILTKDQCLSIPKLEEDSVFFQKIWNFMFYGGNSYAESLFLKLCSQSDQFTLLCFNKLIDLYSTNPEDKIIFVLDSYEKLMIYENIGSSLYYPDFGTIVDLLFSKKKTCERLISFVDNQLKSQLYMSGFLKIYFSSLSHGAAGRENEEIVIKQMIIYTLANNAREGTNERELIISDYIHYLMDYLAENVFTHEEIGNYLNSIKQIIRYIPSLYEYIIQLASEKLKKANDHRHTYLFAEIADIALNKDIRIPKQILEIFQYIADYLESNKEGSDRDVFNNAIAYYTDNQIEDIDPFKVRHEQLNDATKIELWIRLVLIKRGIPTISNSPLFCVPFHEHFCHESSERRSW</sequence>
<proteinExistence type="predicted"/>
<accession>A0AAU9K3A3</accession>
<name>A0AAU9K3A3_9CILI</name>
<dbReference type="EMBL" id="CAJZBQ010000054">
    <property type="protein sequence ID" value="CAG9332475.1"/>
    <property type="molecule type" value="Genomic_DNA"/>
</dbReference>
<comment type="caution">
    <text evidence="1">The sequence shown here is derived from an EMBL/GenBank/DDBJ whole genome shotgun (WGS) entry which is preliminary data.</text>
</comment>
<evidence type="ECO:0000313" key="1">
    <source>
        <dbReference type="EMBL" id="CAG9332475.1"/>
    </source>
</evidence>
<reference evidence="1" key="1">
    <citation type="submission" date="2021-09" db="EMBL/GenBank/DDBJ databases">
        <authorList>
            <consortium name="AG Swart"/>
            <person name="Singh M."/>
            <person name="Singh A."/>
            <person name="Seah K."/>
            <person name="Emmerich C."/>
        </authorList>
    </citation>
    <scope>NUCLEOTIDE SEQUENCE</scope>
    <source>
        <strain evidence="1">ATCC30299</strain>
    </source>
</reference>
<protein>
    <submittedName>
        <fullName evidence="1">Uncharacterized protein</fullName>
    </submittedName>
</protein>